<sequence length="96" mass="9360">MTKTQRAFAAVAFAAGASVFSIAGAFASPVPVPAAPAAPAPQGSAVEQLLTGVNELSQLHQLTTVTDVPGQVAAPATDQLAVLTDPVAGLAGAVQP</sequence>
<evidence type="ECO:0000256" key="1">
    <source>
        <dbReference type="SAM" id="SignalP"/>
    </source>
</evidence>
<evidence type="ECO:0000313" key="3">
    <source>
        <dbReference type="Proteomes" id="UP001291653"/>
    </source>
</evidence>
<dbReference type="RefSeq" id="WP_323448535.1">
    <property type="nucleotide sequence ID" value="NZ_BSBI01000008.1"/>
</dbReference>
<comment type="caution">
    <text evidence="2">The sequence shown here is derived from an EMBL/GenBank/DDBJ whole genome shotgun (WGS) entry which is preliminary data.</text>
</comment>
<accession>A0ABQ5P1M3</accession>
<gene>
    <name evidence="2" type="ORF">SYYSPA8_19390</name>
</gene>
<dbReference type="EMBL" id="BSBI01000008">
    <property type="protein sequence ID" value="GLF96497.1"/>
    <property type="molecule type" value="Genomic_DNA"/>
</dbReference>
<proteinExistence type="predicted"/>
<name>A0ABQ5P1M3_9ACTN</name>
<keyword evidence="1" id="KW-0732">Signal</keyword>
<protein>
    <recommendedName>
        <fullName evidence="4">Secreted protein</fullName>
    </recommendedName>
</protein>
<feature type="chain" id="PRO_5045750630" description="Secreted protein" evidence="1">
    <location>
        <begin position="28"/>
        <end position="96"/>
    </location>
</feature>
<organism evidence="2 3">
    <name type="scientific">Streptomyces yaizuensis</name>
    <dbReference type="NCBI Taxonomy" id="2989713"/>
    <lineage>
        <taxon>Bacteria</taxon>
        <taxon>Bacillati</taxon>
        <taxon>Actinomycetota</taxon>
        <taxon>Actinomycetes</taxon>
        <taxon>Kitasatosporales</taxon>
        <taxon>Streptomycetaceae</taxon>
        <taxon>Streptomyces</taxon>
    </lineage>
</organism>
<evidence type="ECO:0000313" key="2">
    <source>
        <dbReference type="EMBL" id="GLF96497.1"/>
    </source>
</evidence>
<evidence type="ECO:0008006" key="4">
    <source>
        <dbReference type="Google" id="ProtNLM"/>
    </source>
</evidence>
<dbReference type="Proteomes" id="UP001291653">
    <property type="component" value="Unassembled WGS sequence"/>
</dbReference>
<reference evidence="2 3" key="1">
    <citation type="submission" date="2022-10" db="EMBL/GenBank/DDBJ databases">
        <title>Draft genome sequence of Streptomyces sp. YSPA8.</title>
        <authorList>
            <person name="Moriuchi R."/>
            <person name="Dohra H."/>
            <person name="Yamamura H."/>
            <person name="Kodani S."/>
        </authorList>
    </citation>
    <scope>NUCLEOTIDE SEQUENCE [LARGE SCALE GENOMIC DNA]</scope>
    <source>
        <strain evidence="2 3">YSPA8</strain>
    </source>
</reference>
<keyword evidence="3" id="KW-1185">Reference proteome</keyword>
<feature type="signal peptide" evidence="1">
    <location>
        <begin position="1"/>
        <end position="27"/>
    </location>
</feature>